<comment type="similarity">
    <text evidence="2">Belongs to the auxin efflux carrier (TC 2.A.69) family.</text>
</comment>
<accession>A0A415DYN2</accession>
<feature type="transmembrane region" description="Helical" evidence="8">
    <location>
        <begin position="326"/>
        <end position="345"/>
    </location>
</feature>
<dbReference type="STRING" id="1776384.GCA_900086585_02117"/>
<protein>
    <submittedName>
        <fullName evidence="9">AEC family transporter</fullName>
    </submittedName>
</protein>
<dbReference type="EMBL" id="QRMS01000004">
    <property type="protein sequence ID" value="RHJ85801.1"/>
    <property type="molecule type" value="Genomic_DNA"/>
</dbReference>
<feature type="transmembrane region" description="Helical" evidence="8">
    <location>
        <begin position="104"/>
        <end position="128"/>
    </location>
</feature>
<organism evidence="9 10">
    <name type="scientific">Emergencia timonensis</name>
    <dbReference type="NCBI Taxonomy" id="1776384"/>
    <lineage>
        <taxon>Bacteria</taxon>
        <taxon>Bacillati</taxon>
        <taxon>Bacillota</taxon>
        <taxon>Clostridia</taxon>
        <taxon>Peptostreptococcales</taxon>
        <taxon>Anaerovoracaceae</taxon>
        <taxon>Emergencia</taxon>
    </lineage>
</organism>
<evidence type="ECO:0000256" key="7">
    <source>
        <dbReference type="ARBA" id="ARBA00023136"/>
    </source>
</evidence>
<proteinExistence type="inferred from homology"/>
<keyword evidence="3" id="KW-0813">Transport</keyword>
<evidence type="ECO:0000313" key="10">
    <source>
        <dbReference type="Proteomes" id="UP000284841"/>
    </source>
</evidence>
<feature type="transmembrane region" description="Helical" evidence="8">
    <location>
        <begin position="42"/>
        <end position="62"/>
    </location>
</feature>
<keyword evidence="10" id="KW-1185">Reference proteome</keyword>
<dbReference type="Proteomes" id="UP000284841">
    <property type="component" value="Unassembled WGS sequence"/>
</dbReference>
<dbReference type="PANTHER" id="PTHR36838">
    <property type="entry name" value="AUXIN EFFLUX CARRIER FAMILY PROTEIN"/>
    <property type="match status" value="1"/>
</dbReference>
<evidence type="ECO:0000256" key="6">
    <source>
        <dbReference type="ARBA" id="ARBA00022989"/>
    </source>
</evidence>
<dbReference type="Gene3D" id="1.20.1530.20">
    <property type="match status" value="1"/>
</dbReference>
<feature type="transmembrane region" description="Helical" evidence="8">
    <location>
        <begin position="265"/>
        <end position="289"/>
    </location>
</feature>
<keyword evidence="6 8" id="KW-1133">Transmembrane helix</keyword>
<feature type="transmembrane region" description="Helical" evidence="8">
    <location>
        <begin position="202"/>
        <end position="221"/>
    </location>
</feature>
<keyword evidence="7 8" id="KW-0472">Membrane</keyword>
<comment type="caution">
    <text evidence="9">The sequence shown here is derived from an EMBL/GenBank/DDBJ whole genome shotgun (WGS) entry which is preliminary data.</text>
</comment>
<evidence type="ECO:0000256" key="2">
    <source>
        <dbReference type="ARBA" id="ARBA00010145"/>
    </source>
</evidence>
<keyword evidence="4" id="KW-1003">Cell membrane</keyword>
<evidence type="ECO:0000256" key="3">
    <source>
        <dbReference type="ARBA" id="ARBA00022448"/>
    </source>
</evidence>
<dbReference type="InterPro" id="IPR004776">
    <property type="entry name" value="Mem_transp_PIN-like"/>
</dbReference>
<feature type="transmembrane region" description="Helical" evidence="8">
    <location>
        <begin position="233"/>
        <end position="253"/>
    </location>
</feature>
<dbReference type="OrthoDB" id="9798064at2"/>
<dbReference type="InterPro" id="IPR038770">
    <property type="entry name" value="Na+/solute_symporter_sf"/>
</dbReference>
<evidence type="ECO:0000256" key="1">
    <source>
        <dbReference type="ARBA" id="ARBA00004651"/>
    </source>
</evidence>
<dbReference type="PANTHER" id="PTHR36838:SF1">
    <property type="entry name" value="SLR1864 PROTEIN"/>
    <property type="match status" value="1"/>
</dbReference>
<sequence>MMSSALSMDCTLLSLLILSPPFKIFCYFIILKNLPLCKWRIYMIISTICKLLLAMGVGYYLNKKRVFTEEVSQKLSYFVVNIAMPLMIVTSLNNTEIADKGELLRYILTGACFYLIIPFLAKGINLLTKVPKEERPVYEAFYLFSNNMFMGYPVAASLYGSGCIFQLSMFNLGFNLLYYTYGIKLFQIGKDKEKEKFDYKKVLGPGTIAAIIAIVLFFTGLKLPEAATEVCSFLGNVSSPLSMVIIGSTIGTYSLKSIFGDDKRLYFVSVIRLVLMPVATYFILSVLGFTGILRGTATVAMGMPVASLVSMGCIEHQSNEKLGSAGVVLTTIVSLFTIPVMLIFLG</sequence>
<keyword evidence="5 8" id="KW-0812">Transmembrane</keyword>
<comment type="subcellular location">
    <subcellularLocation>
        <location evidence="1">Cell membrane</location>
        <topology evidence="1">Multi-pass membrane protein</topology>
    </subcellularLocation>
</comment>
<evidence type="ECO:0000256" key="4">
    <source>
        <dbReference type="ARBA" id="ARBA00022475"/>
    </source>
</evidence>
<gene>
    <name evidence="9" type="ORF">DW099_13210</name>
</gene>
<feature type="transmembrane region" description="Helical" evidence="8">
    <location>
        <begin position="74"/>
        <end position="92"/>
    </location>
</feature>
<dbReference type="AlphaFoldDB" id="A0A415DYN2"/>
<dbReference type="GO" id="GO:0055085">
    <property type="term" value="P:transmembrane transport"/>
    <property type="evidence" value="ECO:0007669"/>
    <property type="project" value="InterPro"/>
</dbReference>
<evidence type="ECO:0000256" key="5">
    <source>
        <dbReference type="ARBA" id="ARBA00022692"/>
    </source>
</evidence>
<name>A0A415DYN2_9FIRM</name>
<dbReference type="GO" id="GO:0005886">
    <property type="term" value="C:plasma membrane"/>
    <property type="evidence" value="ECO:0007669"/>
    <property type="project" value="UniProtKB-SubCell"/>
</dbReference>
<evidence type="ECO:0000256" key="8">
    <source>
        <dbReference type="SAM" id="Phobius"/>
    </source>
</evidence>
<evidence type="ECO:0000313" key="9">
    <source>
        <dbReference type="EMBL" id="RHJ85801.1"/>
    </source>
</evidence>
<reference evidence="9 10" key="1">
    <citation type="submission" date="2018-08" db="EMBL/GenBank/DDBJ databases">
        <title>A genome reference for cultivated species of the human gut microbiota.</title>
        <authorList>
            <person name="Zou Y."/>
            <person name="Xue W."/>
            <person name="Luo G."/>
        </authorList>
    </citation>
    <scope>NUCLEOTIDE SEQUENCE [LARGE SCALE GENOMIC DNA]</scope>
    <source>
        <strain evidence="9 10">AM07-24</strain>
    </source>
</reference>
<dbReference type="Pfam" id="PF03547">
    <property type="entry name" value="Mem_trans"/>
    <property type="match status" value="1"/>
</dbReference>